<comment type="caution">
    <text evidence="2">The sequence shown here is derived from an EMBL/GenBank/DDBJ whole genome shotgun (WGS) entry which is preliminary data.</text>
</comment>
<keyword evidence="1" id="KW-1133">Transmembrane helix</keyword>
<keyword evidence="3" id="KW-1185">Reference proteome</keyword>
<feature type="transmembrane region" description="Helical" evidence="1">
    <location>
        <begin position="22"/>
        <end position="46"/>
    </location>
</feature>
<accession>A0ABS5WF72</accession>
<proteinExistence type="predicted"/>
<dbReference type="Proteomes" id="UP000740413">
    <property type="component" value="Unassembled WGS sequence"/>
</dbReference>
<dbReference type="InterPro" id="IPR046635">
    <property type="entry name" value="DUF6747"/>
</dbReference>
<dbReference type="Pfam" id="PF20532">
    <property type="entry name" value="DUF6747"/>
    <property type="match status" value="1"/>
</dbReference>
<dbReference type="RefSeq" id="WP_162857274.1">
    <property type="nucleotide sequence ID" value="NZ_JACATN010000003.1"/>
</dbReference>
<protein>
    <submittedName>
        <fullName evidence="2">Uncharacterized protein</fullName>
    </submittedName>
</protein>
<evidence type="ECO:0000256" key="1">
    <source>
        <dbReference type="SAM" id="Phobius"/>
    </source>
</evidence>
<keyword evidence="1" id="KW-0472">Membrane</keyword>
<keyword evidence="1" id="KW-0812">Transmembrane</keyword>
<evidence type="ECO:0000313" key="3">
    <source>
        <dbReference type="Proteomes" id="UP000740413"/>
    </source>
</evidence>
<gene>
    <name evidence="2" type="ORF">HW347_11515</name>
</gene>
<organism evidence="2 3">
    <name type="scientific">Zobellia barbeyronii</name>
    <dbReference type="NCBI Taxonomy" id="2748009"/>
    <lineage>
        <taxon>Bacteria</taxon>
        <taxon>Pseudomonadati</taxon>
        <taxon>Bacteroidota</taxon>
        <taxon>Flavobacteriia</taxon>
        <taxon>Flavobacteriales</taxon>
        <taxon>Flavobacteriaceae</taxon>
        <taxon>Zobellia</taxon>
    </lineage>
</organism>
<evidence type="ECO:0000313" key="2">
    <source>
        <dbReference type="EMBL" id="MBT2161894.1"/>
    </source>
</evidence>
<name>A0ABS5WF72_9FLAO</name>
<reference evidence="3" key="1">
    <citation type="submission" date="2023-07" db="EMBL/GenBank/DDBJ databases">
        <title>Zobellia barbeyronii sp. nov., a new marine flavobacterium, isolated from green and red algae.</title>
        <authorList>
            <person name="Nedashkovskaya O.I."/>
            <person name="Otstavnykh N."/>
            <person name="Zhukova N."/>
            <person name="Guzev K."/>
            <person name="Chausova V."/>
            <person name="Tekutyeva L."/>
            <person name="Mikhailov V."/>
            <person name="Isaeva M."/>
        </authorList>
    </citation>
    <scope>NUCLEOTIDE SEQUENCE [LARGE SCALE GENOMIC DNA]</scope>
    <source>
        <strain evidence="3">KMM 6746</strain>
    </source>
</reference>
<sequence>MGTLSHFKNLYTEAFENCKPELVVILLKAYSVFCGLMLFMAVYAFVDRAVNGFEF</sequence>
<dbReference type="EMBL" id="JACATN010000003">
    <property type="protein sequence ID" value="MBT2161894.1"/>
    <property type="molecule type" value="Genomic_DNA"/>
</dbReference>